<sequence>MANYYGTPPNKRKNAVREFQAYAKLPVTGAMDEATVAMLTGPRCGASDTAKTQSRLKRYVKQGSTWKKM</sequence>
<comment type="caution">
    <text evidence="1">The sequence shown here is derived from an EMBL/GenBank/DDBJ whole genome shotgun (WGS) entry which is preliminary data.</text>
</comment>
<dbReference type="SUPFAM" id="SSF47090">
    <property type="entry name" value="PGBD-like"/>
    <property type="match status" value="1"/>
</dbReference>
<gene>
    <name evidence="1" type="ORF">PACLA_8A063943</name>
</gene>
<dbReference type="InterPro" id="IPR002477">
    <property type="entry name" value="Peptidoglycan-bd-like"/>
</dbReference>
<dbReference type="AlphaFoldDB" id="A0A7D9JDK9"/>
<accession>A0A7D9JDK9</accession>
<protein>
    <submittedName>
        <fullName evidence="1">Matrix metallo ase-24-like</fullName>
    </submittedName>
</protein>
<dbReference type="InterPro" id="IPR036365">
    <property type="entry name" value="PGBD-like_sf"/>
</dbReference>
<reference evidence="1" key="1">
    <citation type="submission" date="2020-04" db="EMBL/GenBank/DDBJ databases">
        <authorList>
            <person name="Alioto T."/>
            <person name="Alioto T."/>
            <person name="Gomez Garrido J."/>
        </authorList>
    </citation>
    <scope>NUCLEOTIDE SEQUENCE</scope>
    <source>
        <strain evidence="1">A484AB</strain>
    </source>
</reference>
<dbReference type="GO" id="GO:0008237">
    <property type="term" value="F:metallopeptidase activity"/>
    <property type="evidence" value="ECO:0007669"/>
    <property type="project" value="InterPro"/>
</dbReference>
<dbReference type="Gene3D" id="3.40.390.10">
    <property type="entry name" value="Collagenase (Catalytic Domain)"/>
    <property type="match status" value="1"/>
</dbReference>
<dbReference type="Proteomes" id="UP001152795">
    <property type="component" value="Unassembled WGS sequence"/>
</dbReference>
<proteinExistence type="predicted"/>
<organism evidence="1 2">
    <name type="scientific">Paramuricea clavata</name>
    <name type="common">Red gorgonian</name>
    <name type="synonym">Violescent sea-whip</name>
    <dbReference type="NCBI Taxonomy" id="317549"/>
    <lineage>
        <taxon>Eukaryota</taxon>
        <taxon>Metazoa</taxon>
        <taxon>Cnidaria</taxon>
        <taxon>Anthozoa</taxon>
        <taxon>Octocorallia</taxon>
        <taxon>Malacalcyonacea</taxon>
        <taxon>Plexauridae</taxon>
        <taxon>Paramuricea</taxon>
    </lineage>
</organism>
<name>A0A7D9JDK9_PARCT</name>
<dbReference type="Pfam" id="PF01471">
    <property type="entry name" value="PG_binding_1"/>
    <property type="match status" value="1"/>
</dbReference>
<dbReference type="InterPro" id="IPR024079">
    <property type="entry name" value="MetalloPept_cat_dom_sf"/>
</dbReference>
<dbReference type="OrthoDB" id="406838at2759"/>
<evidence type="ECO:0000313" key="2">
    <source>
        <dbReference type="Proteomes" id="UP001152795"/>
    </source>
</evidence>
<feature type="non-terminal residue" evidence="1">
    <location>
        <position position="69"/>
    </location>
</feature>
<keyword evidence="2" id="KW-1185">Reference proteome</keyword>
<evidence type="ECO:0000313" key="1">
    <source>
        <dbReference type="EMBL" id="CAB4027427.1"/>
    </source>
</evidence>
<dbReference type="EMBL" id="CACRXK020014794">
    <property type="protein sequence ID" value="CAB4027427.1"/>
    <property type="molecule type" value="Genomic_DNA"/>
</dbReference>